<dbReference type="STRING" id="49186.SAMN05421647_11463"/>
<reference evidence="6 7" key="1">
    <citation type="submission" date="2017-01" db="EMBL/GenBank/DDBJ databases">
        <authorList>
            <person name="Mah S.A."/>
            <person name="Swanson W.J."/>
            <person name="Moy G.W."/>
            <person name="Vacquier V.D."/>
        </authorList>
    </citation>
    <scope>NUCLEOTIDE SEQUENCE [LARGE SCALE GENOMIC DNA]</scope>
    <source>
        <strain evidence="6 7">DSM 7027</strain>
    </source>
</reference>
<feature type="domain" description="DNA/RNA non-specific endonuclease/pyrophosphatase/phosphodiesterase" evidence="5">
    <location>
        <begin position="36"/>
        <end position="230"/>
    </location>
</feature>
<dbReference type="PANTHER" id="PTHR13966">
    <property type="entry name" value="ENDONUCLEASE RELATED"/>
    <property type="match status" value="1"/>
</dbReference>
<dbReference type="Gene3D" id="3.40.570.10">
    <property type="entry name" value="Extracellular Endonuclease, subunit A"/>
    <property type="match status" value="1"/>
</dbReference>
<dbReference type="InterPro" id="IPR020821">
    <property type="entry name" value="ENPP1-3/EXOG-like_nuc-like"/>
</dbReference>
<evidence type="ECO:0000256" key="2">
    <source>
        <dbReference type="PIRSR" id="PIRSR640255-2"/>
    </source>
</evidence>
<evidence type="ECO:0000259" key="4">
    <source>
        <dbReference type="SMART" id="SM00477"/>
    </source>
</evidence>
<feature type="chain" id="PRO_5012907451" evidence="3">
    <location>
        <begin position="24"/>
        <end position="247"/>
    </location>
</feature>
<keyword evidence="3" id="KW-0732">Signal</keyword>
<dbReference type="GO" id="GO:0004519">
    <property type="term" value="F:endonuclease activity"/>
    <property type="evidence" value="ECO:0007669"/>
    <property type="project" value="UniProtKB-KW"/>
</dbReference>
<keyword evidence="6" id="KW-0255">Endonuclease</keyword>
<feature type="active site" description="Proton acceptor" evidence="1">
    <location>
        <position position="98"/>
    </location>
</feature>
<dbReference type="Pfam" id="PF01223">
    <property type="entry name" value="Endonuclease_NS"/>
    <property type="match status" value="1"/>
</dbReference>
<accession>A0A1N6XJK8</accession>
<gene>
    <name evidence="6" type="ORF">SAMN05421647_11463</name>
</gene>
<feature type="signal peptide" evidence="3">
    <location>
        <begin position="1"/>
        <end position="23"/>
    </location>
</feature>
<name>A0A1N6XJK8_9GAMM</name>
<keyword evidence="6" id="KW-0378">Hydrolase</keyword>
<dbReference type="InterPro" id="IPR044925">
    <property type="entry name" value="His-Me_finger_sf"/>
</dbReference>
<keyword evidence="2" id="KW-0479">Metal-binding</keyword>
<dbReference type="GO" id="GO:0046872">
    <property type="term" value="F:metal ion binding"/>
    <property type="evidence" value="ECO:0007669"/>
    <property type="project" value="UniProtKB-KW"/>
</dbReference>
<dbReference type="SMART" id="SM00477">
    <property type="entry name" value="NUC"/>
    <property type="match status" value="1"/>
</dbReference>
<proteinExistence type="predicted"/>
<dbReference type="Proteomes" id="UP000186895">
    <property type="component" value="Unassembled WGS sequence"/>
</dbReference>
<evidence type="ECO:0000313" key="7">
    <source>
        <dbReference type="Proteomes" id="UP000186895"/>
    </source>
</evidence>
<organism evidence="6 7">
    <name type="scientific">Marinobacterium stanieri</name>
    <dbReference type="NCBI Taxonomy" id="49186"/>
    <lineage>
        <taxon>Bacteria</taxon>
        <taxon>Pseudomonadati</taxon>
        <taxon>Pseudomonadota</taxon>
        <taxon>Gammaproteobacteria</taxon>
        <taxon>Oceanospirillales</taxon>
        <taxon>Oceanospirillaceae</taxon>
        <taxon>Marinobacterium</taxon>
    </lineage>
</organism>
<keyword evidence="6" id="KW-0540">Nuclease</keyword>
<dbReference type="PANTHER" id="PTHR13966:SF5">
    <property type="entry name" value="ENDONUCLEASE G, MITOCHONDRIAL"/>
    <property type="match status" value="1"/>
</dbReference>
<dbReference type="AlphaFoldDB" id="A0A1N6XJK8"/>
<dbReference type="RefSeq" id="WP_076466321.1">
    <property type="nucleotide sequence ID" value="NZ_FTMN01000014.1"/>
</dbReference>
<dbReference type="InterPro" id="IPR044929">
    <property type="entry name" value="DNA/RNA_non-sp_Endonuclease_sf"/>
</dbReference>
<dbReference type="GO" id="GO:0003676">
    <property type="term" value="F:nucleic acid binding"/>
    <property type="evidence" value="ECO:0007669"/>
    <property type="project" value="InterPro"/>
</dbReference>
<dbReference type="SUPFAM" id="SSF54060">
    <property type="entry name" value="His-Me finger endonucleases"/>
    <property type="match status" value="1"/>
</dbReference>
<feature type="binding site" evidence="2">
    <location>
        <position position="129"/>
    </location>
    <ligand>
        <name>Mg(2+)</name>
        <dbReference type="ChEBI" id="CHEBI:18420"/>
        <note>catalytic</note>
    </ligand>
</feature>
<dbReference type="GO" id="GO:0016787">
    <property type="term" value="F:hydrolase activity"/>
    <property type="evidence" value="ECO:0007669"/>
    <property type="project" value="InterPro"/>
</dbReference>
<evidence type="ECO:0000259" key="5">
    <source>
        <dbReference type="SMART" id="SM00892"/>
    </source>
</evidence>
<protein>
    <submittedName>
        <fullName evidence="6">Endonuclease G</fullName>
    </submittedName>
</protein>
<evidence type="ECO:0000256" key="3">
    <source>
        <dbReference type="SAM" id="SignalP"/>
    </source>
</evidence>
<dbReference type="InterPro" id="IPR001604">
    <property type="entry name" value="Endo_G_ENPP1-like_dom"/>
</dbReference>
<sequence>MDNHVKRIAQCLSLALVSTAANAVLVEKNGDRLYLQYDGFDVIQNCVTNAPDIVMTVIGKDVGNLDRSQADFFLDAGVPPNCQQTSDAYYPTGYHRGHLLGANMLDNSLAAFRSSFSMVNILPMRKELNTGAWYETELMTECIRETGPFVQIFAGPIWGGPHKNGRTAKDHNINVPSSYWKVMVQGEYQIAWIIPNSKAASRESLPSWEVTIDEVQQAAGFTLPIDLDLNRNYRPDTWYDTTMCERS</sequence>
<dbReference type="InterPro" id="IPR040255">
    <property type="entry name" value="Non-specific_endonuclease"/>
</dbReference>
<dbReference type="SMART" id="SM00892">
    <property type="entry name" value="Endonuclease_NS"/>
    <property type="match status" value="1"/>
</dbReference>
<evidence type="ECO:0000256" key="1">
    <source>
        <dbReference type="PIRSR" id="PIRSR640255-1"/>
    </source>
</evidence>
<dbReference type="EMBL" id="FTMN01000014">
    <property type="protein sequence ID" value="SIR02545.1"/>
    <property type="molecule type" value="Genomic_DNA"/>
</dbReference>
<keyword evidence="7" id="KW-1185">Reference proteome</keyword>
<feature type="domain" description="ENPP1-3/EXOG-like endonuclease/phosphodiesterase" evidence="4">
    <location>
        <begin position="37"/>
        <end position="230"/>
    </location>
</feature>
<evidence type="ECO:0000313" key="6">
    <source>
        <dbReference type="EMBL" id="SIR02545.1"/>
    </source>
</evidence>